<dbReference type="Proteomes" id="UP000018227">
    <property type="component" value="Unassembled WGS sequence"/>
</dbReference>
<protein>
    <recommendedName>
        <fullName evidence="3">DNA-binding protein</fullName>
    </recommendedName>
</protein>
<keyword evidence="2" id="KW-1185">Reference proteome</keyword>
<evidence type="ECO:0000313" key="2">
    <source>
        <dbReference type="Proteomes" id="UP000018227"/>
    </source>
</evidence>
<dbReference type="eggNOG" id="ENOG50330IM">
    <property type="taxonomic scope" value="Bacteria"/>
</dbReference>
<gene>
    <name evidence="1" type="ORF">GCWU0000282_001330</name>
</gene>
<evidence type="ECO:0000313" key="1">
    <source>
        <dbReference type="EMBL" id="ESL03340.1"/>
    </source>
</evidence>
<dbReference type="RefSeq" id="WP_023354210.1">
    <property type="nucleotide sequence ID" value="NZ_KI535367.1"/>
</dbReference>
<dbReference type="HOGENOM" id="CLU_173913_3_1_9"/>
<dbReference type="STRING" id="592026.GCWU0000282_001330"/>
<comment type="caution">
    <text evidence="1">The sequence shown here is derived from an EMBL/GenBank/DDBJ whole genome shotgun (WGS) entry which is preliminary data.</text>
</comment>
<name>V2Z8T0_9FIRM</name>
<dbReference type="OrthoDB" id="3174733at2"/>
<evidence type="ECO:0008006" key="3">
    <source>
        <dbReference type="Google" id="ProtNLM"/>
    </source>
</evidence>
<dbReference type="EMBL" id="ACIL03000011">
    <property type="protein sequence ID" value="ESL03340.1"/>
    <property type="molecule type" value="Genomic_DNA"/>
</dbReference>
<sequence length="61" mass="7096">MDKEKVYYTAKEVADILGISKGHSYKLIQKMNQELSRQGYMIVAGKISIRYFKERFYGISA</sequence>
<reference evidence="1 2" key="1">
    <citation type="submission" date="2013-06" db="EMBL/GenBank/DDBJ databases">
        <authorList>
            <person name="Weinstock G."/>
            <person name="Sodergren E."/>
            <person name="Clifton S."/>
            <person name="Fulton L."/>
            <person name="Fulton B."/>
            <person name="Courtney L."/>
            <person name="Fronick C."/>
            <person name="Harrison M."/>
            <person name="Strong C."/>
            <person name="Farmer C."/>
            <person name="Delahaunty K."/>
            <person name="Markovic C."/>
            <person name="Hall O."/>
            <person name="Minx P."/>
            <person name="Tomlinson C."/>
            <person name="Mitreva M."/>
            <person name="Nelson J."/>
            <person name="Hou S."/>
            <person name="Wollam A."/>
            <person name="Pepin K.H."/>
            <person name="Johnson M."/>
            <person name="Bhonagiri V."/>
            <person name="Nash W.E."/>
            <person name="Warren W."/>
            <person name="Chinwalla A."/>
            <person name="Mardis E.R."/>
            <person name="Wilson R.K."/>
        </authorList>
    </citation>
    <scope>NUCLEOTIDE SEQUENCE [LARGE SCALE GENOMIC DNA]</scope>
    <source>
        <strain evidence="1 2">ATCC 51271</strain>
    </source>
</reference>
<accession>V2Z8T0</accession>
<proteinExistence type="predicted"/>
<organism evidence="1 2">
    <name type="scientific">Catonella morbi ATCC 51271</name>
    <dbReference type="NCBI Taxonomy" id="592026"/>
    <lineage>
        <taxon>Bacteria</taxon>
        <taxon>Bacillati</taxon>
        <taxon>Bacillota</taxon>
        <taxon>Clostridia</taxon>
        <taxon>Lachnospirales</taxon>
        <taxon>Lachnospiraceae</taxon>
        <taxon>Catonella</taxon>
    </lineage>
</organism>
<dbReference type="AlphaFoldDB" id="V2Z8T0"/>